<keyword evidence="2" id="KW-0489">Methyltransferase</keyword>
<dbReference type="GO" id="GO:0008168">
    <property type="term" value="F:methyltransferase activity"/>
    <property type="evidence" value="ECO:0007669"/>
    <property type="project" value="UniProtKB-KW"/>
</dbReference>
<gene>
    <name evidence="2" type="ORF">GGQ63_001805</name>
</gene>
<dbReference type="EMBL" id="JACHOO010000003">
    <property type="protein sequence ID" value="MBB5752751.1"/>
    <property type="molecule type" value="Genomic_DNA"/>
</dbReference>
<dbReference type="InterPro" id="IPR052514">
    <property type="entry name" value="SAM-dependent_MTase"/>
</dbReference>
<dbReference type="Gene3D" id="3.40.50.150">
    <property type="entry name" value="Vaccinia Virus protein VP39"/>
    <property type="match status" value="1"/>
</dbReference>
<dbReference type="NCBIfam" id="TIGR01444">
    <property type="entry name" value="fkbM_fam"/>
    <property type="match status" value="1"/>
</dbReference>
<dbReference type="InterPro" id="IPR006342">
    <property type="entry name" value="FkbM_mtfrase"/>
</dbReference>
<sequence>MSLDPAEALGVARSLALYYGQPWKRRAMRRFYAGLIRPGDLVFDIGAHVGSRSRIFRSLGARVVALEPNPTLAGFLARTLPSEGIVLRAEAVGATPGMLTLAISRRHPTVSSGAPDWVAAAGRSAGFRAVAWDRAVDVPVTTLDRLIAEYGTPSFVKIDVEGMEPAILAGLSRPVAALSFEYLPAVAGPALAAIDRLGTLGPYLFNRVEGERQRFATPGWVSAATMRATLAALPADARSGDIYARPAQDGGA</sequence>
<dbReference type="InterPro" id="IPR029063">
    <property type="entry name" value="SAM-dependent_MTases_sf"/>
</dbReference>
<dbReference type="Proteomes" id="UP000523821">
    <property type="component" value="Unassembled WGS sequence"/>
</dbReference>
<proteinExistence type="predicted"/>
<dbReference type="SUPFAM" id="SSF53335">
    <property type="entry name" value="S-adenosyl-L-methionine-dependent methyltransferases"/>
    <property type="match status" value="1"/>
</dbReference>
<dbReference type="Pfam" id="PF05050">
    <property type="entry name" value="Methyltransf_21"/>
    <property type="match status" value="1"/>
</dbReference>
<dbReference type="GO" id="GO:0032259">
    <property type="term" value="P:methylation"/>
    <property type="evidence" value="ECO:0007669"/>
    <property type="project" value="UniProtKB-KW"/>
</dbReference>
<evidence type="ECO:0000259" key="1">
    <source>
        <dbReference type="Pfam" id="PF05050"/>
    </source>
</evidence>
<organism evidence="2 3">
    <name type="scientific">Prosthecomicrobium pneumaticum</name>
    <dbReference type="NCBI Taxonomy" id="81895"/>
    <lineage>
        <taxon>Bacteria</taxon>
        <taxon>Pseudomonadati</taxon>
        <taxon>Pseudomonadota</taxon>
        <taxon>Alphaproteobacteria</taxon>
        <taxon>Hyphomicrobiales</taxon>
        <taxon>Kaistiaceae</taxon>
        <taxon>Prosthecomicrobium</taxon>
    </lineage>
</organism>
<dbReference type="AlphaFoldDB" id="A0A7W9CWD5"/>
<protein>
    <submittedName>
        <fullName evidence="2">FkbM family methyltransferase</fullName>
    </submittedName>
</protein>
<evidence type="ECO:0000313" key="2">
    <source>
        <dbReference type="EMBL" id="MBB5752751.1"/>
    </source>
</evidence>
<accession>A0A7W9CWD5</accession>
<name>A0A7W9CWD5_9HYPH</name>
<dbReference type="PANTHER" id="PTHR34203">
    <property type="entry name" value="METHYLTRANSFERASE, FKBM FAMILY PROTEIN"/>
    <property type="match status" value="1"/>
</dbReference>
<evidence type="ECO:0000313" key="3">
    <source>
        <dbReference type="Proteomes" id="UP000523821"/>
    </source>
</evidence>
<keyword evidence="3" id="KW-1185">Reference proteome</keyword>
<feature type="domain" description="Methyltransferase FkbM" evidence="1">
    <location>
        <begin position="44"/>
        <end position="177"/>
    </location>
</feature>
<reference evidence="2 3" key="1">
    <citation type="submission" date="2020-08" db="EMBL/GenBank/DDBJ databases">
        <title>Genomic Encyclopedia of Type Strains, Phase IV (KMG-IV): sequencing the most valuable type-strain genomes for metagenomic binning, comparative biology and taxonomic classification.</title>
        <authorList>
            <person name="Goeker M."/>
        </authorList>
    </citation>
    <scope>NUCLEOTIDE SEQUENCE [LARGE SCALE GENOMIC DNA]</scope>
    <source>
        <strain evidence="2 3">DSM 16268</strain>
    </source>
</reference>
<keyword evidence="2" id="KW-0808">Transferase</keyword>
<dbReference type="PANTHER" id="PTHR34203:SF15">
    <property type="entry name" value="SLL1173 PROTEIN"/>
    <property type="match status" value="1"/>
</dbReference>
<dbReference type="RefSeq" id="WP_343061120.1">
    <property type="nucleotide sequence ID" value="NZ_JACHOO010000003.1"/>
</dbReference>
<comment type="caution">
    <text evidence="2">The sequence shown here is derived from an EMBL/GenBank/DDBJ whole genome shotgun (WGS) entry which is preliminary data.</text>
</comment>